<evidence type="ECO:0000313" key="1">
    <source>
        <dbReference type="EMBL" id="KAF5672702.1"/>
    </source>
</evidence>
<sequence>MPKVTSSCELMDNAFPAGEVKLKGDFFVAQDEAGENMIFSIDDDGALQLILRNEMGDNVIVHLSSKFGVAADEAVTALAVNQDLDGTIHLVFAASQKEGSSKLYVVEPMAPKRQDWNTTQSLTGRLYSGE</sequence>
<dbReference type="EMBL" id="JAAOAK010000335">
    <property type="protein sequence ID" value="KAF5672702.1"/>
    <property type="molecule type" value="Genomic_DNA"/>
</dbReference>
<dbReference type="AlphaFoldDB" id="A0A8H5TNJ5"/>
<reference evidence="1 2" key="1">
    <citation type="submission" date="2020-05" db="EMBL/GenBank/DDBJ databases">
        <title>Identification and distribution of gene clusters putatively required for synthesis of sphingolipid metabolism inhibitors in phylogenetically diverse species of the filamentous fungus Fusarium.</title>
        <authorList>
            <person name="Kim H.-S."/>
            <person name="Busman M."/>
            <person name="Brown D.W."/>
            <person name="Divon H."/>
            <person name="Uhlig S."/>
            <person name="Proctor R.H."/>
        </authorList>
    </citation>
    <scope>NUCLEOTIDE SEQUENCE [LARGE SCALE GENOMIC DNA]</scope>
    <source>
        <strain evidence="1 2">NRRL 25311</strain>
    </source>
</reference>
<dbReference type="Proteomes" id="UP000562682">
    <property type="component" value="Unassembled WGS sequence"/>
</dbReference>
<name>A0A8H5TNJ5_9HYPO</name>
<comment type="caution">
    <text evidence="1">The sequence shown here is derived from an EMBL/GenBank/DDBJ whole genome shotgun (WGS) entry which is preliminary data.</text>
</comment>
<evidence type="ECO:0000313" key="2">
    <source>
        <dbReference type="Proteomes" id="UP000562682"/>
    </source>
</evidence>
<keyword evidence="2" id="KW-1185">Reference proteome</keyword>
<protein>
    <submittedName>
        <fullName evidence="1">Uncharacterized protein</fullName>
    </submittedName>
</protein>
<organism evidence="1 2">
    <name type="scientific">Fusarium denticulatum</name>
    <dbReference type="NCBI Taxonomy" id="48507"/>
    <lineage>
        <taxon>Eukaryota</taxon>
        <taxon>Fungi</taxon>
        <taxon>Dikarya</taxon>
        <taxon>Ascomycota</taxon>
        <taxon>Pezizomycotina</taxon>
        <taxon>Sordariomycetes</taxon>
        <taxon>Hypocreomycetidae</taxon>
        <taxon>Hypocreales</taxon>
        <taxon>Nectriaceae</taxon>
        <taxon>Fusarium</taxon>
        <taxon>Fusarium fujikuroi species complex</taxon>
    </lineage>
</organism>
<gene>
    <name evidence="1" type="ORF">FDENT_10504</name>
</gene>
<accession>A0A8H5TNJ5</accession>
<proteinExistence type="predicted"/>